<evidence type="ECO:0000313" key="2">
    <source>
        <dbReference type="Proteomes" id="UP001162131"/>
    </source>
</evidence>
<comment type="caution">
    <text evidence="1">The sequence shown here is derived from an EMBL/GenBank/DDBJ whole genome shotgun (WGS) entry which is preliminary data.</text>
</comment>
<reference evidence="1" key="1">
    <citation type="submission" date="2021-09" db="EMBL/GenBank/DDBJ databases">
        <authorList>
            <consortium name="AG Swart"/>
            <person name="Singh M."/>
            <person name="Singh A."/>
            <person name="Seah K."/>
            <person name="Emmerich C."/>
        </authorList>
    </citation>
    <scope>NUCLEOTIDE SEQUENCE</scope>
    <source>
        <strain evidence="1">ATCC30299</strain>
    </source>
</reference>
<keyword evidence="2" id="KW-1185">Reference proteome</keyword>
<organism evidence="1 2">
    <name type="scientific">Blepharisma stoltei</name>
    <dbReference type="NCBI Taxonomy" id="1481888"/>
    <lineage>
        <taxon>Eukaryota</taxon>
        <taxon>Sar</taxon>
        <taxon>Alveolata</taxon>
        <taxon>Ciliophora</taxon>
        <taxon>Postciliodesmatophora</taxon>
        <taxon>Heterotrichea</taxon>
        <taxon>Heterotrichida</taxon>
        <taxon>Blepharismidae</taxon>
        <taxon>Blepharisma</taxon>
    </lineage>
</organism>
<dbReference type="AlphaFoldDB" id="A0AAU9KIF5"/>
<proteinExistence type="predicted"/>
<sequence>MDLAQYQLIWTRFLESGNPDLIEIARLSIWRCSTMLLQNDVPPLTKMYFQSLSEFTSEKCIYTNNKVSELKHLLDKLFSFGNSISQSSLNQQPNILIRPALQVIEEPTPLSQQRLEENKQPLNEKYLKVNFPEYHRSKPQKFKMEDSSILISIGSNHPGQIHHIAVPNVESLISIYYEANSSIFKAWEAPTENPEGLYQIKNDILSTGEVYVFGQAEISIKQIIHPGPELEVCVKYNDENDEIRYFRISNYAAIGSGPSNSIVIPGENDNECYAEFEKIQGDWRIKARNQGDFIWKQLHVESTVALHTQSPKIPINLGTLMKIRHMCFKVMISD</sequence>
<name>A0AAU9KIF5_9CILI</name>
<accession>A0AAU9KIF5</accession>
<dbReference type="Proteomes" id="UP001162131">
    <property type="component" value="Unassembled WGS sequence"/>
</dbReference>
<protein>
    <submittedName>
        <fullName evidence="1">Uncharacterized protein</fullName>
    </submittedName>
</protein>
<evidence type="ECO:0000313" key="1">
    <source>
        <dbReference type="EMBL" id="CAG9333099.1"/>
    </source>
</evidence>
<gene>
    <name evidence="1" type="ORF">BSTOLATCC_MIC57919</name>
</gene>
<dbReference type="EMBL" id="CAJZBQ010000056">
    <property type="protein sequence ID" value="CAG9333099.1"/>
    <property type="molecule type" value="Genomic_DNA"/>
</dbReference>